<comment type="subcellular location">
    <subcellularLocation>
        <location evidence="6 7">Cytoplasm</location>
    </subcellularLocation>
</comment>
<evidence type="ECO:0000256" key="4">
    <source>
        <dbReference type="ARBA" id="ARBA00023152"/>
    </source>
</evidence>
<comment type="pathway">
    <text evidence="6 7">Carbohydrate biosynthesis; gluconeogenesis.</text>
</comment>
<dbReference type="EC" id="5.3.1.1" evidence="6 7"/>
<dbReference type="EMBL" id="LDIR01000001">
    <property type="protein sequence ID" value="OCL92564.1"/>
    <property type="molecule type" value="Genomic_DNA"/>
</dbReference>
<dbReference type="RefSeq" id="WP_066172351.1">
    <property type="nucleotide sequence ID" value="NZ_JANJGF010000002.1"/>
</dbReference>
<comment type="function">
    <text evidence="6">Involved in the gluconeogenesis. Catalyzes stereospecifically the conversion of dihydroxyacetone phosphate (DHAP) to D-glyceraldehyde-3-phosphate (G3P).</text>
</comment>
<organism evidence="8 9">
    <name type="scientific">Arcobacter porcinus</name>
    <dbReference type="NCBI Taxonomy" id="1935204"/>
    <lineage>
        <taxon>Bacteria</taxon>
        <taxon>Pseudomonadati</taxon>
        <taxon>Campylobacterota</taxon>
        <taxon>Epsilonproteobacteria</taxon>
        <taxon>Campylobacterales</taxon>
        <taxon>Arcobacteraceae</taxon>
        <taxon>Arcobacter</taxon>
    </lineage>
</organism>
<evidence type="ECO:0000313" key="9">
    <source>
        <dbReference type="Proteomes" id="UP000093159"/>
    </source>
</evidence>
<evidence type="ECO:0000256" key="1">
    <source>
        <dbReference type="ARBA" id="ARBA00007422"/>
    </source>
</evidence>
<dbReference type="InterPro" id="IPR000652">
    <property type="entry name" value="Triosephosphate_isomerase"/>
</dbReference>
<keyword evidence="5 6" id="KW-0413">Isomerase</keyword>
<feature type="binding site" evidence="6">
    <location>
        <position position="166"/>
    </location>
    <ligand>
        <name>substrate</name>
    </ligand>
</feature>
<dbReference type="SUPFAM" id="SSF51351">
    <property type="entry name" value="Triosephosphate isomerase (TIM)"/>
    <property type="match status" value="1"/>
</dbReference>
<dbReference type="InterPro" id="IPR013785">
    <property type="entry name" value="Aldolase_TIM"/>
</dbReference>
<dbReference type="GO" id="GO:0004807">
    <property type="term" value="F:triose-phosphate isomerase activity"/>
    <property type="evidence" value="ECO:0007669"/>
    <property type="project" value="UniProtKB-EC"/>
</dbReference>
<evidence type="ECO:0000256" key="6">
    <source>
        <dbReference type="HAMAP-Rule" id="MF_00147"/>
    </source>
</evidence>
<dbReference type="Gene3D" id="3.20.20.70">
    <property type="entry name" value="Aldolase class I"/>
    <property type="match status" value="1"/>
</dbReference>
<keyword evidence="3 6" id="KW-0963">Cytoplasm</keyword>
<dbReference type="PANTHER" id="PTHR21139:SF42">
    <property type="entry name" value="TRIOSEPHOSPHATE ISOMERASE"/>
    <property type="match status" value="1"/>
</dbReference>
<keyword evidence="4 6" id="KW-0324">Glycolysis</keyword>
<evidence type="ECO:0000256" key="7">
    <source>
        <dbReference type="RuleBase" id="RU363013"/>
    </source>
</evidence>
<dbReference type="PROSITE" id="PS00171">
    <property type="entry name" value="TIM_1"/>
    <property type="match status" value="1"/>
</dbReference>
<accession>A0ABX2YC52</accession>
<gene>
    <name evidence="6 8" type="primary">tpiA</name>
    <name evidence="8" type="ORF">AAX28_00096</name>
</gene>
<comment type="subunit">
    <text evidence="6 7">Homodimer.</text>
</comment>
<protein>
    <recommendedName>
        <fullName evidence="6 7">Triosephosphate isomerase</fullName>
        <shortName evidence="6">TIM</shortName>
        <shortName evidence="6">TPI</shortName>
        <ecNumber evidence="6 7">5.3.1.1</ecNumber>
    </recommendedName>
    <alternativeName>
        <fullName evidence="6">Triose-phosphate isomerase</fullName>
    </alternativeName>
</protein>
<comment type="similarity">
    <text evidence="1 6 7">Belongs to the triosephosphate isomerase family.</text>
</comment>
<sequence>MLIIASNFKTNHTRKSTKEFILKTNSFIKENNIKNEVLIFPTSSSLDSFSCEKNLNIGVQNAFSAIKGSYTGEIGLEQIEEFGLKTILIGHSERREIFKESQEDISKKFNFYKEQGFKIIYCIGEPLEIKNQGLDKTLDYLFAQFEGIDTSYENLILAYEPIWAIGTGVTATVEDIKNIHEAIKSKIDKALLYGGSVKLENIKEICSLKSVDGALIGTASWDVDDFIQILEKTKDLK</sequence>
<dbReference type="HAMAP" id="MF_00147_B">
    <property type="entry name" value="TIM_B"/>
    <property type="match status" value="1"/>
</dbReference>
<dbReference type="PROSITE" id="PS51440">
    <property type="entry name" value="TIM_2"/>
    <property type="match status" value="1"/>
</dbReference>
<evidence type="ECO:0000256" key="3">
    <source>
        <dbReference type="ARBA" id="ARBA00022490"/>
    </source>
</evidence>
<dbReference type="NCBIfam" id="NF000728">
    <property type="entry name" value="PRK00042.3-2"/>
    <property type="match status" value="1"/>
</dbReference>
<comment type="catalytic activity">
    <reaction evidence="6 7">
        <text>D-glyceraldehyde 3-phosphate = dihydroxyacetone phosphate</text>
        <dbReference type="Rhea" id="RHEA:18585"/>
        <dbReference type="ChEBI" id="CHEBI:57642"/>
        <dbReference type="ChEBI" id="CHEBI:59776"/>
        <dbReference type="EC" id="5.3.1.1"/>
    </reaction>
</comment>
<dbReference type="InterPro" id="IPR022896">
    <property type="entry name" value="TrioseP_Isoase_bac/euk"/>
</dbReference>
<name>A0ABX2YC52_9BACT</name>
<dbReference type="Proteomes" id="UP000093159">
    <property type="component" value="Unassembled WGS sequence"/>
</dbReference>
<comment type="caution">
    <text evidence="6">Lacks conserved residue(s) required for the propagation of feature annotation.</text>
</comment>
<keyword evidence="9" id="KW-1185">Reference proteome</keyword>
<reference evidence="8 9" key="1">
    <citation type="submission" date="2015-05" db="EMBL/GenBank/DDBJ databases">
        <authorList>
            <person name="Rovetto F."/>
            <person name="Cocolin L."/>
            <person name="Illeghems K."/>
            <person name="Van Nieuwerburgh F."/>
            <person name="Houf K."/>
        </authorList>
    </citation>
    <scope>NUCLEOTIDE SEQUENCE [LARGE SCALE GENOMIC DNA]</scope>
    <source>
        <strain evidence="8 9">117434</strain>
    </source>
</reference>
<dbReference type="InterPro" id="IPR035990">
    <property type="entry name" value="TIM_sf"/>
</dbReference>
<keyword evidence="2 6" id="KW-0312">Gluconeogenesis</keyword>
<evidence type="ECO:0000256" key="5">
    <source>
        <dbReference type="ARBA" id="ARBA00023235"/>
    </source>
</evidence>
<feature type="binding site" evidence="6">
    <location>
        <position position="196"/>
    </location>
    <ligand>
        <name>substrate</name>
    </ligand>
</feature>
<feature type="active site" description="Electrophile" evidence="6">
    <location>
        <position position="91"/>
    </location>
</feature>
<dbReference type="PANTHER" id="PTHR21139">
    <property type="entry name" value="TRIOSEPHOSPHATE ISOMERASE"/>
    <property type="match status" value="1"/>
</dbReference>
<dbReference type="Pfam" id="PF00121">
    <property type="entry name" value="TIM"/>
    <property type="match status" value="1"/>
</dbReference>
<comment type="pathway">
    <text evidence="6 7">Carbohydrate degradation; glycolysis; D-glyceraldehyde 3-phosphate from glycerone phosphate: step 1/1.</text>
</comment>
<dbReference type="InterPro" id="IPR020861">
    <property type="entry name" value="Triosephosphate_isomerase_AS"/>
</dbReference>
<dbReference type="CDD" id="cd00311">
    <property type="entry name" value="TIM"/>
    <property type="match status" value="1"/>
</dbReference>
<comment type="caution">
    <text evidence="8">The sequence shown here is derived from an EMBL/GenBank/DDBJ whole genome shotgun (WGS) entry which is preliminary data.</text>
</comment>
<evidence type="ECO:0000313" key="8">
    <source>
        <dbReference type="EMBL" id="OCL92564.1"/>
    </source>
</evidence>
<evidence type="ECO:0000256" key="2">
    <source>
        <dbReference type="ARBA" id="ARBA00022432"/>
    </source>
</evidence>
<feature type="active site" description="Proton acceptor" evidence="6">
    <location>
        <position position="160"/>
    </location>
</feature>
<feature type="binding site" evidence="6">
    <location>
        <begin position="7"/>
        <end position="9"/>
    </location>
    <ligand>
        <name>substrate</name>
    </ligand>
</feature>
<proteinExistence type="inferred from homology"/>